<dbReference type="Proteomes" id="UP000805704">
    <property type="component" value="Chromosome 4"/>
</dbReference>
<evidence type="ECO:0000313" key="2">
    <source>
        <dbReference type="Proteomes" id="UP000805704"/>
    </source>
</evidence>
<dbReference type="EMBL" id="CM024792">
    <property type="protein sequence ID" value="KAG8003543.1"/>
    <property type="molecule type" value="Genomic_DNA"/>
</dbReference>
<comment type="caution">
    <text evidence="1">The sequence shown here is derived from an EMBL/GenBank/DDBJ whole genome shotgun (WGS) entry which is preliminary data.</text>
</comment>
<evidence type="ECO:0000313" key="1">
    <source>
        <dbReference type="EMBL" id="KAG8003543.1"/>
    </source>
</evidence>
<organism evidence="1 2">
    <name type="scientific">Nibea albiflora</name>
    <name type="common">Yellow drum</name>
    <name type="synonym">Corvina albiflora</name>
    <dbReference type="NCBI Taxonomy" id="240163"/>
    <lineage>
        <taxon>Eukaryota</taxon>
        <taxon>Metazoa</taxon>
        <taxon>Chordata</taxon>
        <taxon>Craniata</taxon>
        <taxon>Vertebrata</taxon>
        <taxon>Euteleostomi</taxon>
        <taxon>Actinopterygii</taxon>
        <taxon>Neopterygii</taxon>
        <taxon>Teleostei</taxon>
        <taxon>Neoteleostei</taxon>
        <taxon>Acanthomorphata</taxon>
        <taxon>Eupercaria</taxon>
        <taxon>Sciaenidae</taxon>
        <taxon>Nibea</taxon>
    </lineage>
</organism>
<sequence length="1318" mass="150628">MIFQALFECMDFTGWLLFSFVVLLLADVVRNWRPNSFPPGPWAVPFLGNVFTGVDYRTMEKLAQKYGPVFSLRRGNQRMVFVSGYKMVKEALVNQLDSFVDRPIVPLFHEAFKGLGIALSNGYLWKKQRKFANTHLRYFGEGQRTLEKYIEVESGFMCEAFKDEQGKPFNPHYIITNAVSNIISSVVFGHRFEYSDQNFRKVLELDNEAVIVAGSAQAQLYDAFPGLLRYLPGPHQTVLANYREILSFLRKQVEKHQDEWNPDNPRDYIDVYLGEMEKVRKTQNLLFIWLIYRVNFNWRKVQYPVTKQYHIIKKRGDPQAGFNIETLLVCTLDLIEAGTETTATTLRWALVYLLHYPEIQEKVQAEIDRVIGQSRQPNLTDRPNLPYTDAVIHEIQRMGNIVPLGFPRMASKDSTLGGYFIPKGTALVTMLTSVLFDKNEWETPDVFNPEHFLDSEGQFRRRDAFLPFSAGKRVCVGEHLAKIELFLMFTCLLQRFTFSPVAGDIPSMEGVLGFTHSPEEFRVVCSTAMVKHGRDSDALPCLPYVPSAKAVWSRISVRRIRHLQEEIEKEKGGEPFNPAGLFNNAVSNIICQLVMGKRFDYSDHKFQIMLKYLSEIIWLEGSVWGLLYESFPNVMKHLPGPHNKIFSHFKTHLDFIIEEVESHKKNLDRNNPRDYIDTFIIEMENHKESDLGFTETNLALCAIDMFRAGTVTTSTTLLWALVYLIKYPDIQDKVHAEIDRVIGQARLPSMGDRPNLPYTDAVIHEIQRMGNIVPLNALRVAAKDTTLSGYSIPKGTSLLPNLTSVLFDKTEWETPDSFNPGHFLDAEGKFVKREALLPFSAADFFKNRNPPNFPPGPFPLPFVGNFFSVDKKHPHLYFTKLADVYGNVFSVRLGRERVVFVSGYRMVKEAIVTQAENFVDRPHNAIVKRFYSGGSGGLFNSNGEIWKRQRRFALSTLRSFGLGKNKLEQNICEEIRHLQEEIEKEKGGEPFNPAGLFNNAVSNIICQLVMGKRFDYSDHQIPDHAELYESFPNVMKHLPGPHNKMFSHYDSILEFICEEVQSHKKNLDRNNPRDYIDTFIIEMENHKESDLGFTESNLAMCSADMFFAGSETTSTTLLWALVYLIKYPDIQDKVHAEIDRVIGQARQPSMADRPNLPYTDAVIHEIQRMGNIVPLNGLRVAAKDTTLGGYFIPKGTAFMPNLTSVMFDKTEWETPDSFNPGHFLDAEGKFVKREALLPFSAGKRVCPGEGLAKMELFLFLVGLLQKFSFSVPDGVELSTEGVTGITRVPHPFKVYAKARRIMQQITESFYIQPITDKT</sequence>
<accession>A0ACB7ENZ1</accession>
<name>A0ACB7ENZ1_NIBAL</name>
<protein>
    <submittedName>
        <fullName evidence="1">Cytochrome P450 2J2</fullName>
    </submittedName>
</protein>
<reference evidence="1" key="1">
    <citation type="submission" date="2020-04" db="EMBL/GenBank/DDBJ databases">
        <title>A chromosome-scale assembly and high-density genetic map of the yellow drum (Nibea albiflora) genome.</title>
        <authorList>
            <person name="Xu D."/>
            <person name="Zhang W."/>
            <person name="Chen R."/>
            <person name="Tan P."/>
            <person name="Wang L."/>
            <person name="Song H."/>
            <person name="Tian L."/>
            <person name="Zhu Q."/>
            <person name="Wang B."/>
        </authorList>
    </citation>
    <scope>NUCLEOTIDE SEQUENCE</scope>
    <source>
        <strain evidence="1">ZJHYS-2018</strain>
    </source>
</reference>
<keyword evidence="2" id="KW-1185">Reference proteome</keyword>
<gene>
    <name evidence="1" type="primary">CYP2J2.2</name>
    <name evidence="1" type="ORF">GBF38_018719</name>
</gene>
<proteinExistence type="predicted"/>